<dbReference type="RefSeq" id="WP_071960714.1">
    <property type="nucleotide sequence ID" value="NZ_CP018025.1"/>
</dbReference>
<gene>
    <name evidence="1" type="ORF">BM524_19480</name>
</gene>
<geneLocation type="plasmid" evidence="2">
    <name>pamcp48-600</name>
</geneLocation>
<name>A0AAC9NTR7_9ALTE</name>
<protein>
    <submittedName>
        <fullName evidence="1">Uncharacterized protein</fullName>
    </submittedName>
</protein>
<accession>A0AAC9NTR7</accession>
<organism evidence="1 2">
    <name type="scientific">Alteromonas mediterranea</name>
    <dbReference type="NCBI Taxonomy" id="314275"/>
    <lineage>
        <taxon>Bacteria</taxon>
        <taxon>Pseudomonadati</taxon>
        <taxon>Pseudomonadota</taxon>
        <taxon>Gammaproteobacteria</taxon>
        <taxon>Alteromonadales</taxon>
        <taxon>Alteromonadaceae</taxon>
        <taxon>Alteromonas/Salinimonas group</taxon>
        <taxon>Alteromonas</taxon>
    </lineage>
</organism>
<reference evidence="1 2" key="1">
    <citation type="submission" date="2016-11" db="EMBL/GenBank/DDBJ databases">
        <title>Networking in microbes: conjugative elements and plasmids in the genus Alteromonas.</title>
        <authorList>
            <person name="Lopez-Perez M."/>
            <person name="Ramon-Marco N."/>
            <person name="Rodriguez-Valera F."/>
        </authorList>
    </citation>
    <scope>NUCLEOTIDE SEQUENCE [LARGE SCALE GENOMIC DNA]</scope>
    <source>
        <strain evidence="1 2">CP48</strain>
        <plasmid evidence="2">pamcp48-600</plasmid>
    </source>
</reference>
<keyword evidence="1" id="KW-0614">Plasmid</keyword>
<dbReference type="EMBL" id="CP018025">
    <property type="protein sequence ID" value="APD92104.1"/>
    <property type="molecule type" value="Genomic_DNA"/>
</dbReference>
<evidence type="ECO:0000313" key="1">
    <source>
        <dbReference type="EMBL" id="APD92104.1"/>
    </source>
</evidence>
<sequence length="148" mass="16964">MSYHIRITIKQSCNHSDVINLTMRDGTLHFSYEEPEKTACRLECKFESSDILSATAFFYELGAFSATKRAVFPLVDVALFIQDPKNAINVCRERLAARRQFDQYFHPRDHKHNLSSLLQHLMPAFYKGYRENAASKMNSGVSNKPASN</sequence>
<evidence type="ECO:0000313" key="2">
    <source>
        <dbReference type="Proteomes" id="UP000182101"/>
    </source>
</evidence>
<dbReference type="Proteomes" id="UP000182101">
    <property type="component" value="Plasmid pAMCP48-600"/>
</dbReference>
<dbReference type="AlphaFoldDB" id="A0AAC9NTR7"/>
<proteinExistence type="predicted"/>